<keyword evidence="1" id="KW-1133">Transmembrane helix</keyword>
<accession>A0AAV2LNJ4</accession>
<evidence type="ECO:0000313" key="3">
    <source>
        <dbReference type="Proteomes" id="UP001497482"/>
    </source>
</evidence>
<evidence type="ECO:0000313" key="2">
    <source>
        <dbReference type="EMBL" id="CAL1601807.1"/>
    </source>
</evidence>
<keyword evidence="1" id="KW-0472">Membrane</keyword>
<keyword evidence="3" id="KW-1185">Reference proteome</keyword>
<evidence type="ECO:0008006" key="4">
    <source>
        <dbReference type="Google" id="ProtNLM"/>
    </source>
</evidence>
<dbReference type="Gene3D" id="2.60.120.40">
    <property type="match status" value="1"/>
</dbReference>
<dbReference type="Proteomes" id="UP001497482">
    <property type="component" value="Chromosome 3"/>
</dbReference>
<sequence length="256" mass="28090">MSPDTIDNSPCGEETAALIRLYTFTTEPEDIVLMATKDMDVESQQRAPRGRCLDCCLLVSVLVLFAGVAGVAGVGFLMIHDLQRMMNLRPPPDHPLQPQLPQAAMNRGDAPERFFKMQNFAYLEATSSELKNHTMPLDVVSFLDAESVGSNFEWNPVDHSLRAKQGGSYFLYVELNVTCGWTCAAGVFRVQVGNSLSCTVDLPHSSSSEPVLRRCWTVSALATDSKLLLKMSLPHGPLPSWRLELRGSGVGMFLVG</sequence>
<name>A0AAV2LNJ4_KNICA</name>
<dbReference type="EMBL" id="OZ035825">
    <property type="protein sequence ID" value="CAL1601807.1"/>
    <property type="molecule type" value="Genomic_DNA"/>
</dbReference>
<evidence type="ECO:0000256" key="1">
    <source>
        <dbReference type="SAM" id="Phobius"/>
    </source>
</evidence>
<reference evidence="2 3" key="1">
    <citation type="submission" date="2024-04" db="EMBL/GenBank/DDBJ databases">
        <authorList>
            <person name="Waldvogel A.-M."/>
            <person name="Schoenle A."/>
        </authorList>
    </citation>
    <scope>NUCLEOTIDE SEQUENCE [LARGE SCALE GENOMIC DNA]</scope>
</reference>
<dbReference type="InterPro" id="IPR008983">
    <property type="entry name" value="Tumour_necrosis_fac-like_dom"/>
</dbReference>
<protein>
    <recommendedName>
        <fullName evidence="4">TNF family profile domain-containing protein</fullName>
    </recommendedName>
</protein>
<gene>
    <name evidence="2" type="ORF">KC01_LOCUS29691</name>
</gene>
<feature type="transmembrane region" description="Helical" evidence="1">
    <location>
        <begin position="57"/>
        <end position="79"/>
    </location>
</feature>
<proteinExistence type="predicted"/>
<keyword evidence="1" id="KW-0812">Transmembrane</keyword>
<organism evidence="2 3">
    <name type="scientific">Knipowitschia caucasica</name>
    <name type="common">Caucasian dwarf goby</name>
    <name type="synonym">Pomatoschistus caucasicus</name>
    <dbReference type="NCBI Taxonomy" id="637954"/>
    <lineage>
        <taxon>Eukaryota</taxon>
        <taxon>Metazoa</taxon>
        <taxon>Chordata</taxon>
        <taxon>Craniata</taxon>
        <taxon>Vertebrata</taxon>
        <taxon>Euteleostomi</taxon>
        <taxon>Actinopterygii</taxon>
        <taxon>Neopterygii</taxon>
        <taxon>Teleostei</taxon>
        <taxon>Neoteleostei</taxon>
        <taxon>Acanthomorphata</taxon>
        <taxon>Gobiaria</taxon>
        <taxon>Gobiiformes</taxon>
        <taxon>Gobioidei</taxon>
        <taxon>Gobiidae</taxon>
        <taxon>Gobiinae</taxon>
        <taxon>Knipowitschia</taxon>
    </lineage>
</organism>
<dbReference type="AlphaFoldDB" id="A0AAV2LNJ4"/>